<organism evidence="2">
    <name type="scientific">Cyberlindnera fabianii</name>
    <name type="common">Yeast</name>
    <name type="synonym">Hansenula fabianii</name>
    <dbReference type="NCBI Taxonomy" id="36022"/>
    <lineage>
        <taxon>Eukaryota</taxon>
        <taxon>Fungi</taxon>
        <taxon>Dikarya</taxon>
        <taxon>Ascomycota</taxon>
        <taxon>Saccharomycotina</taxon>
        <taxon>Saccharomycetes</taxon>
        <taxon>Phaffomycetales</taxon>
        <taxon>Phaffomycetaceae</taxon>
        <taxon>Cyberlindnera</taxon>
    </lineage>
</organism>
<feature type="region of interest" description="Disordered" evidence="1">
    <location>
        <begin position="1"/>
        <end position="127"/>
    </location>
</feature>
<proteinExistence type="predicted"/>
<feature type="compositionally biased region" description="Low complexity" evidence="1">
    <location>
        <begin position="29"/>
        <end position="45"/>
    </location>
</feature>
<dbReference type="VEuPathDB" id="FungiDB:BON22_1774"/>
<dbReference type="AlphaFoldDB" id="A0A061B1T6"/>
<feature type="compositionally biased region" description="Polar residues" evidence="1">
    <location>
        <begin position="7"/>
        <end position="16"/>
    </location>
</feature>
<protein>
    <submittedName>
        <fullName evidence="2">CYFA0S13e00342g1_1</fullName>
    </submittedName>
</protein>
<dbReference type="EMBL" id="LK052898">
    <property type="protein sequence ID" value="CDR43891.1"/>
    <property type="molecule type" value="Genomic_DNA"/>
</dbReference>
<gene>
    <name evidence="2" type="ORF">CYFA0S_13e00342g</name>
</gene>
<sequence length="279" mass="31178">MQPVTPPRNSGASQKPRSILFTPPTPMFKTSSPQKVSKPQQQLSPVRYARQSQLQTPNPTPRHRKKNSLATSGQLLDDAFTFHNTTRTLFPPTPSTVGSGRTKTDVFKSPMKSRVEESPSISGASVMRSPEVNNISVAKRRLTFNVESDEDEEVKDVPTTPEGKVISRSLAEKWAEDIPERMEEDTDVFIEKKTIVNPFVTNDGGSKEFILKKPSKPLEFVEYVNKKGEKIVKKAGTLETTRKSPTPLVVGQKKKFEPKNLFGELKKADNSFEVFTDDS</sequence>
<accession>A0A061B1T6</accession>
<evidence type="ECO:0000313" key="2">
    <source>
        <dbReference type="EMBL" id="CDR43891.1"/>
    </source>
</evidence>
<reference evidence="2" key="1">
    <citation type="journal article" date="2014" name="Genome Announc.">
        <title>Genome sequence of the yeast Cyberlindnera fabianii (Hansenula fabianii).</title>
        <authorList>
            <person name="Freel K.C."/>
            <person name="Sarilar V."/>
            <person name="Neuveglise C."/>
            <person name="Devillers H."/>
            <person name="Friedrich A."/>
            <person name="Schacherer J."/>
        </authorList>
    </citation>
    <scope>NUCLEOTIDE SEQUENCE</scope>
    <source>
        <strain evidence="2">YJS4271</strain>
    </source>
</reference>
<dbReference type="OrthoDB" id="3980400at2759"/>
<name>A0A061B1T6_CYBFA</name>
<evidence type="ECO:0000256" key="1">
    <source>
        <dbReference type="SAM" id="MobiDB-lite"/>
    </source>
</evidence>